<evidence type="ECO:0000313" key="2">
    <source>
        <dbReference type="EMBL" id="CAF1505253.1"/>
    </source>
</evidence>
<dbReference type="EMBL" id="CAJNOM010000569">
    <property type="protein sequence ID" value="CAF1505253.1"/>
    <property type="molecule type" value="Genomic_DNA"/>
</dbReference>
<evidence type="ECO:0000313" key="1">
    <source>
        <dbReference type="EMBL" id="CAF1174720.1"/>
    </source>
</evidence>
<dbReference type="SUPFAM" id="SSF50249">
    <property type="entry name" value="Nucleic acid-binding proteins"/>
    <property type="match status" value="1"/>
</dbReference>
<keyword evidence="3" id="KW-1185">Reference proteome</keyword>
<dbReference type="Proteomes" id="UP000663832">
    <property type="component" value="Unassembled WGS sequence"/>
</dbReference>
<sequence length="129" mass="14693">MKSYTITYYFVLAITPYHSASDLNEIITSFQIRCKVISLSTVQNFGANKVIDGIVCDKSGEIKIVAFNEQANRALQNMKINEKLTSNLKYRSPFSKNEIHICPSTTIQKYESTVFDPLIQIKPNPLREI</sequence>
<name>A0A814UGW9_9BILA</name>
<dbReference type="OrthoDB" id="10069308at2759"/>
<dbReference type="Gene3D" id="2.40.50.140">
    <property type="entry name" value="Nucleic acid-binding proteins"/>
    <property type="match status" value="1"/>
</dbReference>
<protein>
    <submittedName>
        <fullName evidence="1">Uncharacterized protein</fullName>
    </submittedName>
</protein>
<reference evidence="1" key="1">
    <citation type="submission" date="2021-02" db="EMBL/GenBank/DDBJ databases">
        <authorList>
            <person name="Nowell W R."/>
        </authorList>
    </citation>
    <scope>NUCLEOTIDE SEQUENCE</scope>
</reference>
<accession>A0A814UGW9</accession>
<dbReference type="Proteomes" id="UP000663877">
    <property type="component" value="Unassembled WGS sequence"/>
</dbReference>
<comment type="caution">
    <text evidence="1">The sequence shown here is derived from an EMBL/GenBank/DDBJ whole genome shotgun (WGS) entry which is preliminary data.</text>
</comment>
<dbReference type="AlphaFoldDB" id="A0A814UGW9"/>
<evidence type="ECO:0000313" key="4">
    <source>
        <dbReference type="Proteomes" id="UP000663877"/>
    </source>
</evidence>
<evidence type="ECO:0000313" key="3">
    <source>
        <dbReference type="Proteomes" id="UP000663832"/>
    </source>
</evidence>
<organism evidence="1 4">
    <name type="scientific">Adineta steineri</name>
    <dbReference type="NCBI Taxonomy" id="433720"/>
    <lineage>
        <taxon>Eukaryota</taxon>
        <taxon>Metazoa</taxon>
        <taxon>Spiralia</taxon>
        <taxon>Gnathifera</taxon>
        <taxon>Rotifera</taxon>
        <taxon>Eurotatoria</taxon>
        <taxon>Bdelloidea</taxon>
        <taxon>Adinetida</taxon>
        <taxon>Adinetidae</taxon>
        <taxon>Adineta</taxon>
    </lineage>
</organism>
<dbReference type="InterPro" id="IPR012340">
    <property type="entry name" value="NA-bd_OB-fold"/>
</dbReference>
<proteinExistence type="predicted"/>
<dbReference type="EMBL" id="CAJNOI010000195">
    <property type="protein sequence ID" value="CAF1174720.1"/>
    <property type="molecule type" value="Genomic_DNA"/>
</dbReference>
<gene>
    <name evidence="1" type="ORF">BJG266_LOCUS25407</name>
    <name evidence="2" type="ORF">QVE165_LOCUS43760</name>
</gene>